<dbReference type="RefSeq" id="WP_394836095.1">
    <property type="nucleotide sequence ID" value="NZ_CP089929.1"/>
</dbReference>
<evidence type="ECO:0000313" key="1">
    <source>
        <dbReference type="EMBL" id="WXB06448.1"/>
    </source>
</evidence>
<keyword evidence="2" id="KW-1185">Reference proteome</keyword>
<sequence length="285" mass="32169">MARLIREDPQSKAIDTRLKEWRQGDLACHENWFVHIGDGSSGLTPEAADAEHGVQLLQGYAPGLVVLTQTCDIVRSCIDRPFIEVAPLVEVSGEDALQVKRARRPQYAHIPALCERRLVAHLDRTMTVEKSVVAQWERTAGWSTDAEARDFAKALARKRARFAFPDDFVDIVGPLQDRISNRHEKAAVDGLALRALREIRVAASPSWDNEIVDLHFSFVRKDEQSTFDGKQWDELLEGWLALVKPDSQSRFKTVEGAILQLKDLTAQEYVESDPLDLDHLSIPRK</sequence>
<organism evidence="1 2">
    <name type="scientific">Pendulispora rubella</name>
    <dbReference type="NCBI Taxonomy" id="2741070"/>
    <lineage>
        <taxon>Bacteria</taxon>
        <taxon>Pseudomonadati</taxon>
        <taxon>Myxococcota</taxon>
        <taxon>Myxococcia</taxon>
        <taxon>Myxococcales</taxon>
        <taxon>Sorangiineae</taxon>
        <taxon>Pendulisporaceae</taxon>
        <taxon>Pendulispora</taxon>
    </lineage>
</organism>
<protein>
    <submittedName>
        <fullName evidence="1">Uncharacterized protein</fullName>
    </submittedName>
</protein>
<accession>A0ABZ2L928</accession>
<name>A0ABZ2L928_9BACT</name>
<dbReference type="EMBL" id="CP089983">
    <property type="protein sequence ID" value="WXB06448.1"/>
    <property type="molecule type" value="Genomic_DNA"/>
</dbReference>
<gene>
    <name evidence="1" type="ORF">LVJ94_04220</name>
</gene>
<dbReference type="Proteomes" id="UP001374803">
    <property type="component" value="Chromosome"/>
</dbReference>
<evidence type="ECO:0000313" key="2">
    <source>
        <dbReference type="Proteomes" id="UP001374803"/>
    </source>
</evidence>
<reference evidence="1" key="1">
    <citation type="submission" date="2021-12" db="EMBL/GenBank/DDBJ databases">
        <title>Discovery of the Pendulisporaceae a myxobacterial family with distinct sporulation behavior and unique specialized metabolism.</title>
        <authorList>
            <person name="Garcia R."/>
            <person name="Popoff A."/>
            <person name="Bader C.D."/>
            <person name="Loehr J."/>
            <person name="Walesch S."/>
            <person name="Walt C."/>
            <person name="Boldt J."/>
            <person name="Bunk B."/>
            <person name="Haeckl F.J.F.P.J."/>
            <person name="Gunesch A.P."/>
            <person name="Birkelbach J."/>
            <person name="Nuebel U."/>
            <person name="Pietschmann T."/>
            <person name="Bach T."/>
            <person name="Mueller R."/>
        </authorList>
    </citation>
    <scope>NUCLEOTIDE SEQUENCE</scope>
    <source>
        <strain evidence="1">MSr11367</strain>
    </source>
</reference>
<proteinExistence type="predicted"/>